<keyword evidence="14" id="KW-0449">Lipoprotein</keyword>
<reference evidence="18" key="1">
    <citation type="submission" date="2021-03" db="EMBL/GenBank/DDBJ databases">
        <title>Genomic Encyclopedia of Type Strains, Phase IV (KMG-IV): sequencing the most valuable type-strain genomes for metagenomic binning, comparative biology and taxonomic classification.</title>
        <authorList>
            <person name="Goeker M."/>
        </authorList>
    </citation>
    <scope>NUCLEOTIDE SEQUENCE</scope>
    <source>
        <strain evidence="18">DSM 15523</strain>
        <strain evidence="19 21">DSM 16476</strain>
    </source>
</reference>
<keyword evidence="10" id="KW-0626">Porin</keyword>
<keyword evidence="11 15" id="KW-0472">Membrane</keyword>
<dbReference type="EMBL" id="JAUSUU010000015">
    <property type="protein sequence ID" value="MDQ0337190.1"/>
    <property type="molecule type" value="Genomic_DNA"/>
</dbReference>
<comment type="subcellular location">
    <subcellularLocation>
        <location evidence="1">Cell outer membrane</location>
        <topology evidence="1">Multi-pass membrane protein</topology>
    </subcellularLocation>
</comment>
<evidence type="ECO:0000256" key="10">
    <source>
        <dbReference type="ARBA" id="ARBA00023114"/>
    </source>
</evidence>
<evidence type="ECO:0000256" key="6">
    <source>
        <dbReference type="ARBA" id="ARBA00022692"/>
    </source>
</evidence>
<evidence type="ECO:0000256" key="14">
    <source>
        <dbReference type="ARBA" id="ARBA00023288"/>
    </source>
</evidence>
<keyword evidence="21" id="KW-1185">Reference proteome</keyword>
<evidence type="ECO:0000256" key="15">
    <source>
        <dbReference type="SAM" id="Phobius"/>
    </source>
</evidence>
<keyword evidence="3" id="KW-0813">Transport</keyword>
<sequence>MTPIINQFQLKFLLIPIMALMLASCGAKRESIVYFQDEQATIQTELSEFEIRFKPDDLLTIDVSAIDPEAARPFNLPAVSYNTNSVDLAQGTLKMQTYLIDREGMIEFPVLGSIKLGGLTRSEANLYMKNILKEYIKDPIVNIRLANFSITILGEVNRPGTYNLQEEKVSLTEALGYAGDLTIYGRRDNVFLTREIDGKLRYYKFDLTSIHVMNSPHFYLTQNDVIYVEPNKAKIRSSNYNQNNVVLISAIATLATITALILN</sequence>
<keyword evidence="13" id="KW-0998">Cell outer membrane</keyword>
<dbReference type="GO" id="GO:0009279">
    <property type="term" value="C:cell outer membrane"/>
    <property type="evidence" value="ECO:0007669"/>
    <property type="project" value="UniProtKB-SubCell"/>
</dbReference>
<dbReference type="Pfam" id="PF22461">
    <property type="entry name" value="SLBB_2"/>
    <property type="match status" value="1"/>
</dbReference>
<dbReference type="AlphaFoldDB" id="A0A9X1CD24"/>
<name>A0A9X1CD24_9FLAO</name>
<evidence type="ECO:0000256" key="12">
    <source>
        <dbReference type="ARBA" id="ARBA00023139"/>
    </source>
</evidence>
<keyword evidence="12" id="KW-0564">Palmitate</keyword>
<dbReference type="GO" id="GO:0015288">
    <property type="term" value="F:porin activity"/>
    <property type="evidence" value="ECO:0007669"/>
    <property type="project" value="UniProtKB-KW"/>
</dbReference>
<feature type="domain" description="SLBB" evidence="17">
    <location>
        <begin position="150"/>
        <end position="228"/>
    </location>
</feature>
<keyword evidence="4" id="KW-1134">Transmembrane beta strand</keyword>
<dbReference type="InterPro" id="IPR054765">
    <property type="entry name" value="SLBB_dom"/>
</dbReference>
<proteinExistence type="inferred from homology"/>
<dbReference type="InterPro" id="IPR049712">
    <property type="entry name" value="Poly_export"/>
</dbReference>
<evidence type="ECO:0000256" key="1">
    <source>
        <dbReference type="ARBA" id="ARBA00004571"/>
    </source>
</evidence>
<evidence type="ECO:0000259" key="17">
    <source>
        <dbReference type="Pfam" id="PF22461"/>
    </source>
</evidence>
<dbReference type="InterPro" id="IPR003715">
    <property type="entry name" value="Poly_export_N"/>
</dbReference>
<keyword evidence="9" id="KW-0406">Ion transport</keyword>
<evidence type="ECO:0000256" key="9">
    <source>
        <dbReference type="ARBA" id="ARBA00023065"/>
    </source>
</evidence>
<evidence type="ECO:0000256" key="13">
    <source>
        <dbReference type="ARBA" id="ARBA00023237"/>
    </source>
</evidence>
<dbReference type="Gene3D" id="3.10.560.10">
    <property type="entry name" value="Outer membrane lipoprotein wza domain like"/>
    <property type="match status" value="1"/>
</dbReference>
<dbReference type="Proteomes" id="UP001231587">
    <property type="component" value="Unassembled WGS sequence"/>
</dbReference>
<dbReference type="OrthoDB" id="662756at2"/>
<evidence type="ECO:0000256" key="11">
    <source>
        <dbReference type="ARBA" id="ARBA00023136"/>
    </source>
</evidence>
<dbReference type="Pfam" id="PF02563">
    <property type="entry name" value="Poly_export"/>
    <property type="match status" value="1"/>
</dbReference>
<dbReference type="EMBL" id="JAGGJQ010000014">
    <property type="protein sequence ID" value="MBP1841712.1"/>
    <property type="molecule type" value="Genomic_DNA"/>
</dbReference>
<evidence type="ECO:0000313" key="19">
    <source>
        <dbReference type="EMBL" id="MDQ0337190.1"/>
    </source>
</evidence>
<organism evidence="18 20">
    <name type="scientific">Formosa algae</name>
    <dbReference type="NCBI Taxonomy" id="225843"/>
    <lineage>
        <taxon>Bacteria</taxon>
        <taxon>Pseudomonadati</taxon>
        <taxon>Bacteroidota</taxon>
        <taxon>Flavobacteriia</taxon>
        <taxon>Flavobacteriales</taxon>
        <taxon>Flavobacteriaceae</taxon>
        <taxon>Formosa</taxon>
    </lineage>
</organism>
<evidence type="ECO:0000256" key="3">
    <source>
        <dbReference type="ARBA" id="ARBA00022448"/>
    </source>
</evidence>
<keyword evidence="7" id="KW-0732">Signal</keyword>
<evidence type="ECO:0000313" key="18">
    <source>
        <dbReference type="EMBL" id="MBP1841712.1"/>
    </source>
</evidence>
<dbReference type="Proteomes" id="UP001138672">
    <property type="component" value="Unassembled WGS sequence"/>
</dbReference>
<dbReference type="PANTHER" id="PTHR33619:SF3">
    <property type="entry name" value="POLYSACCHARIDE EXPORT PROTEIN GFCE-RELATED"/>
    <property type="match status" value="1"/>
</dbReference>
<dbReference type="PANTHER" id="PTHR33619">
    <property type="entry name" value="POLYSACCHARIDE EXPORT PROTEIN GFCE-RELATED"/>
    <property type="match status" value="1"/>
</dbReference>
<evidence type="ECO:0000256" key="7">
    <source>
        <dbReference type="ARBA" id="ARBA00022729"/>
    </source>
</evidence>
<evidence type="ECO:0000256" key="4">
    <source>
        <dbReference type="ARBA" id="ARBA00022452"/>
    </source>
</evidence>
<dbReference type="GO" id="GO:0006811">
    <property type="term" value="P:monoatomic ion transport"/>
    <property type="evidence" value="ECO:0007669"/>
    <property type="project" value="UniProtKB-KW"/>
</dbReference>
<comment type="caution">
    <text evidence="18">The sequence shown here is derived from an EMBL/GenBank/DDBJ whole genome shotgun (WGS) entry which is preliminary data.</text>
</comment>
<accession>A0A9X1CD24</accession>
<evidence type="ECO:0000256" key="5">
    <source>
        <dbReference type="ARBA" id="ARBA00022597"/>
    </source>
</evidence>
<dbReference type="RefSeq" id="WP_057782123.1">
    <property type="nucleotide sequence ID" value="NZ_JAGGJQ010000014.1"/>
</dbReference>
<gene>
    <name evidence="18" type="ORF">J2Z56_003650</name>
    <name evidence="19" type="ORF">J2Z57_003652</name>
</gene>
<protein>
    <submittedName>
        <fullName evidence="18">Polysaccharide export outer membrane protein</fullName>
    </submittedName>
</protein>
<dbReference type="GO" id="GO:0015159">
    <property type="term" value="F:polysaccharide transmembrane transporter activity"/>
    <property type="evidence" value="ECO:0007669"/>
    <property type="project" value="InterPro"/>
</dbReference>
<evidence type="ECO:0000313" key="20">
    <source>
        <dbReference type="Proteomes" id="UP001138672"/>
    </source>
</evidence>
<evidence type="ECO:0000256" key="2">
    <source>
        <dbReference type="ARBA" id="ARBA00009450"/>
    </source>
</evidence>
<feature type="transmembrane region" description="Helical" evidence="15">
    <location>
        <begin position="245"/>
        <end position="262"/>
    </location>
</feature>
<keyword evidence="6 15" id="KW-0812">Transmembrane</keyword>
<evidence type="ECO:0000256" key="8">
    <source>
        <dbReference type="ARBA" id="ARBA00023047"/>
    </source>
</evidence>
<comment type="similarity">
    <text evidence="2">Belongs to the BexD/CtrA/VexA family.</text>
</comment>
<dbReference type="GO" id="GO:0046930">
    <property type="term" value="C:pore complex"/>
    <property type="evidence" value="ECO:0007669"/>
    <property type="project" value="UniProtKB-KW"/>
</dbReference>
<feature type="domain" description="Polysaccharide export protein N-terminal" evidence="16">
    <location>
        <begin position="50"/>
        <end position="145"/>
    </location>
</feature>
<evidence type="ECO:0000259" key="16">
    <source>
        <dbReference type="Pfam" id="PF02563"/>
    </source>
</evidence>
<keyword evidence="15" id="KW-1133">Transmembrane helix</keyword>
<keyword evidence="5" id="KW-0762">Sugar transport</keyword>
<evidence type="ECO:0000313" key="21">
    <source>
        <dbReference type="Proteomes" id="UP001231587"/>
    </source>
</evidence>
<keyword evidence="8" id="KW-0625">Polysaccharide transport</keyword>